<accession>A0A1H6K204</accession>
<name>A0A1H6K204_9RHOB</name>
<dbReference type="STRING" id="65735.SAMN04488075_0711"/>
<evidence type="ECO:0000313" key="1">
    <source>
        <dbReference type="EMBL" id="SEH67317.1"/>
    </source>
</evidence>
<gene>
    <name evidence="1" type="ORF">SAMN04488075_0711</name>
</gene>
<reference evidence="2" key="1">
    <citation type="submission" date="2016-10" db="EMBL/GenBank/DDBJ databases">
        <authorList>
            <person name="Varghese N."/>
            <person name="Submissions S."/>
        </authorList>
    </citation>
    <scope>NUCLEOTIDE SEQUENCE [LARGE SCALE GENOMIC DNA]</scope>
    <source>
        <strain evidence="2">DSM 11593</strain>
    </source>
</reference>
<keyword evidence="2" id="KW-1185">Reference proteome</keyword>
<sequence>MTRLLTNHIATITELREPHKVLERSGGKPVAILRNSGLVGYLVPAEATEEVSYRQATREELHDTLERTRARAQPVLDYLKDK</sequence>
<dbReference type="RefSeq" id="WP_090845329.1">
    <property type="nucleotide sequence ID" value="NZ_FNXG01000001.1"/>
</dbReference>
<dbReference type="AlphaFoldDB" id="A0A1H6K204"/>
<organism evidence="1 2">
    <name type="scientific">Paracoccus alkenifer</name>
    <dbReference type="NCBI Taxonomy" id="65735"/>
    <lineage>
        <taxon>Bacteria</taxon>
        <taxon>Pseudomonadati</taxon>
        <taxon>Pseudomonadota</taxon>
        <taxon>Alphaproteobacteria</taxon>
        <taxon>Rhodobacterales</taxon>
        <taxon>Paracoccaceae</taxon>
        <taxon>Paracoccus</taxon>
    </lineage>
</organism>
<protein>
    <submittedName>
        <fullName evidence="1">Antitoxin StbD</fullName>
    </submittedName>
</protein>
<dbReference type="Proteomes" id="UP000199125">
    <property type="component" value="Unassembled WGS sequence"/>
</dbReference>
<proteinExistence type="predicted"/>
<dbReference type="OrthoDB" id="7726185at2"/>
<evidence type="ECO:0000313" key="2">
    <source>
        <dbReference type="Proteomes" id="UP000199125"/>
    </source>
</evidence>
<dbReference type="EMBL" id="FNXG01000001">
    <property type="protein sequence ID" value="SEH67317.1"/>
    <property type="molecule type" value="Genomic_DNA"/>
</dbReference>